<keyword evidence="3" id="KW-1185">Reference proteome</keyword>
<evidence type="ECO:0008006" key="4">
    <source>
        <dbReference type="Google" id="ProtNLM"/>
    </source>
</evidence>
<feature type="region of interest" description="Disordered" evidence="1">
    <location>
        <begin position="1"/>
        <end position="44"/>
    </location>
</feature>
<feature type="compositionally biased region" description="Basic and acidic residues" evidence="1">
    <location>
        <begin position="212"/>
        <end position="227"/>
    </location>
</feature>
<dbReference type="PANTHER" id="PTHR44947:SF1">
    <property type="entry name" value="OS11G0303800 PROTEIN"/>
    <property type="match status" value="1"/>
</dbReference>
<feature type="compositionally biased region" description="Polar residues" evidence="1">
    <location>
        <begin position="33"/>
        <end position="44"/>
    </location>
</feature>
<protein>
    <recommendedName>
        <fullName evidence="4">No apical meristem-associated C-terminal domain-containing protein</fullName>
    </recommendedName>
</protein>
<proteinExistence type="predicted"/>
<feature type="compositionally biased region" description="Polar residues" evidence="1">
    <location>
        <begin position="61"/>
        <end position="73"/>
    </location>
</feature>
<name>A0ABQ5BIV9_9ASTR</name>
<feature type="compositionally biased region" description="Polar residues" evidence="1">
    <location>
        <begin position="188"/>
        <end position="207"/>
    </location>
</feature>
<organism evidence="2 3">
    <name type="scientific">Tanacetum coccineum</name>
    <dbReference type="NCBI Taxonomy" id="301880"/>
    <lineage>
        <taxon>Eukaryota</taxon>
        <taxon>Viridiplantae</taxon>
        <taxon>Streptophyta</taxon>
        <taxon>Embryophyta</taxon>
        <taxon>Tracheophyta</taxon>
        <taxon>Spermatophyta</taxon>
        <taxon>Magnoliopsida</taxon>
        <taxon>eudicotyledons</taxon>
        <taxon>Gunneridae</taxon>
        <taxon>Pentapetalae</taxon>
        <taxon>asterids</taxon>
        <taxon>campanulids</taxon>
        <taxon>Asterales</taxon>
        <taxon>Asteraceae</taxon>
        <taxon>Asteroideae</taxon>
        <taxon>Anthemideae</taxon>
        <taxon>Anthemidinae</taxon>
        <taxon>Tanacetum</taxon>
    </lineage>
</organism>
<feature type="compositionally biased region" description="Basic and acidic residues" evidence="1">
    <location>
        <begin position="111"/>
        <end position="121"/>
    </location>
</feature>
<feature type="compositionally biased region" description="Low complexity" evidence="1">
    <location>
        <begin position="238"/>
        <end position="252"/>
    </location>
</feature>
<dbReference type="EMBL" id="BQNB010013328">
    <property type="protein sequence ID" value="GJT14621.1"/>
    <property type="molecule type" value="Genomic_DNA"/>
</dbReference>
<evidence type="ECO:0000313" key="3">
    <source>
        <dbReference type="Proteomes" id="UP001151760"/>
    </source>
</evidence>
<reference evidence="2" key="1">
    <citation type="journal article" date="2022" name="Int. J. Mol. Sci.">
        <title>Draft Genome of Tanacetum Coccineum: Genomic Comparison of Closely Related Tanacetum-Family Plants.</title>
        <authorList>
            <person name="Yamashiro T."/>
            <person name="Shiraishi A."/>
            <person name="Nakayama K."/>
            <person name="Satake H."/>
        </authorList>
    </citation>
    <scope>NUCLEOTIDE SEQUENCE</scope>
</reference>
<dbReference type="PANTHER" id="PTHR44947">
    <property type="entry name" value="OS05G0501001 PROTEIN"/>
    <property type="match status" value="1"/>
</dbReference>
<evidence type="ECO:0000256" key="1">
    <source>
        <dbReference type="SAM" id="MobiDB-lite"/>
    </source>
</evidence>
<feature type="compositionally biased region" description="Basic residues" evidence="1">
    <location>
        <begin position="98"/>
        <end position="110"/>
    </location>
</feature>
<comment type="caution">
    <text evidence="2">The sequence shown here is derived from an EMBL/GenBank/DDBJ whole genome shotgun (WGS) entry which is preliminary data.</text>
</comment>
<reference evidence="2" key="2">
    <citation type="submission" date="2022-01" db="EMBL/GenBank/DDBJ databases">
        <authorList>
            <person name="Yamashiro T."/>
            <person name="Shiraishi A."/>
            <person name="Satake H."/>
            <person name="Nakayama K."/>
        </authorList>
    </citation>
    <scope>NUCLEOTIDE SEQUENCE</scope>
</reference>
<sequence length="328" mass="37131">MLTDPTNQIPGSSSNPGGSTQPPFTQMPYYPNFQPQYSQSSRNNVVSPILKCKCNEQTTTINNFTTSQPNSEQQSHHLVDETEEEEEEPVPTPTSKPNRGRKKSVAKRNKGKDVEVEKETKEGRIRHAWTQAEELLLAESFIQISEDPKTGCDQKLATFWYKILDVYNQEANKKRLPRAYKEHVDGQVDSNECRGTSGKNPESTLQRISRLRGTDKEPDHFGDDELPRPPGLQRIAKSQRSGSNSTASSGSNPVAYQEFMAEQYDLDRKAKMQVLSQESEDRRRLIQAQKIAEDMKVLQIDTSGMDPTYAAIINAQKERIRAEYLPPN</sequence>
<evidence type="ECO:0000313" key="2">
    <source>
        <dbReference type="EMBL" id="GJT14621.1"/>
    </source>
</evidence>
<accession>A0ABQ5BIV9</accession>
<feature type="region of interest" description="Disordered" evidence="1">
    <location>
        <begin position="61"/>
        <end position="121"/>
    </location>
</feature>
<feature type="region of interest" description="Disordered" evidence="1">
    <location>
        <begin position="183"/>
        <end position="254"/>
    </location>
</feature>
<feature type="compositionally biased region" description="Polar residues" evidence="1">
    <location>
        <begin position="1"/>
        <end position="24"/>
    </location>
</feature>
<dbReference type="Proteomes" id="UP001151760">
    <property type="component" value="Unassembled WGS sequence"/>
</dbReference>
<gene>
    <name evidence="2" type="ORF">Tco_0861663</name>
</gene>